<reference evidence="5" key="1">
    <citation type="journal article" date="2019" name="Int. J. Syst. Evol. Microbiol.">
        <title>The Global Catalogue of Microorganisms (GCM) 10K type strain sequencing project: providing services to taxonomists for standard genome sequencing and annotation.</title>
        <authorList>
            <consortium name="The Broad Institute Genomics Platform"/>
            <consortium name="The Broad Institute Genome Sequencing Center for Infectious Disease"/>
            <person name="Wu L."/>
            <person name="Ma J."/>
        </authorList>
    </citation>
    <scope>NUCLEOTIDE SEQUENCE [LARGE SCALE GENOMIC DNA]</scope>
    <source>
        <strain evidence="5">CGMCC 1.12851</strain>
    </source>
</reference>
<comment type="caution">
    <text evidence="4">The sequence shown here is derived from an EMBL/GenBank/DDBJ whole genome shotgun (WGS) entry which is preliminary data.</text>
</comment>
<evidence type="ECO:0000256" key="1">
    <source>
        <dbReference type="ARBA" id="ARBA00010457"/>
    </source>
</evidence>
<evidence type="ECO:0000259" key="3">
    <source>
        <dbReference type="Pfam" id="PF00080"/>
    </source>
</evidence>
<organism evidence="4 5">
    <name type="scientific">Blastomonas aquatica</name>
    <dbReference type="NCBI Taxonomy" id="1510276"/>
    <lineage>
        <taxon>Bacteria</taxon>
        <taxon>Pseudomonadati</taxon>
        <taxon>Pseudomonadota</taxon>
        <taxon>Alphaproteobacteria</taxon>
        <taxon>Sphingomonadales</taxon>
        <taxon>Sphingomonadaceae</taxon>
        <taxon>Blastomonas</taxon>
    </lineage>
</organism>
<evidence type="ECO:0000313" key="4">
    <source>
        <dbReference type="EMBL" id="GGB63139.1"/>
    </source>
</evidence>
<feature type="chain" id="PRO_5046102843" description="Superoxide dismutase copper/zinc binding domain-containing protein" evidence="2">
    <location>
        <begin position="22"/>
        <end position="191"/>
    </location>
</feature>
<feature type="domain" description="Superoxide dismutase copper/zinc binding" evidence="3">
    <location>
        <begin position="62"/>
        <end position="187"/>
    </location>
</feature>
<dbReference type="RefSeq" id="WP_188514061.1">
    <property type="nucleotide sequence ID" value="NZ_BMGD01000003.1"/>
</dbReference>
<dbReference type="InterPro" id="IPR024134">
    <property type="entry name" value="SOD_Cu/Zn_/chaperone"/>
</dbReference>
<dbReference type="CDD" id="cd00305">
    <property type="entry name" value="Cu-Zn_Superoxide_Dismutase"/>
    <property type="match status" value="1"/>
</dbReference>
<dbReference type="PANTHER" id="PTHR10003">
    <property type="entry name" value="SUPEROXIDE DISMUTASE CU-ZN -RELATED"/>
    <property type="match status" value="1"/>
</dbReference>
<proteinExistence type="inferred from homology"/>
<gene>
    <name evidence="4" type="ORF">GCM10010833_17670</name>
</gene>
<dbReference type="SUPFAM" id="SSF49329">
    <property type="entry name" value="Cu,Zn superoxide dismutase-like"/>
    <property type="match status" value="1"/>
</dbReference>
<evidence type="ECO:0000256" key="2">
    <source>
        <dbReference type="SAM" id="SignalP"/>
    </source>
</evidence>
<dbReference type="InterPro" id="IPR036423">
    <property type="entry name" value="SOD-like_Cu/Zn_dom_sf"/>
</dbReference>
<dbReference type="Proteomes" id="UP000614261">
    <property type="component" value="Unassembled WGS sequence"/>
</dbReference>
<evidence type="ECO:0000313" key="5">
    <source>
        <dbReference type="Proteomes" id="UP000614261"/>
    </source>
</evidence>
<sequence>MITTRLSFGASLLAGALALTACGETAETPAADTAAATDAAVVPAMPQMATAQLKTADGKDVGMVTATARDRDIAISVNATGMTAGDHGIHVHTTGKCDGPAFETAGAHWNPAGAKHGLSNPQGQHHGDMPNLTIAGDGTGRIEYTIEGTSIAEMLDADGAALVIHAEADDQMTDPSGNSGDRIACGVFNAG</sequence>
<comment type="similarity">
    <text evidence="1">Belongs to the Cu-Zn superoxide dismutase family.</text>
</comment>
<dbReference type="Pfam" id="PF00080">
    <property type="entry name" value="Sod_Cu"/>
    <property type="match status" value="1"/>
</dbReference>
<accession>A0ABQ1J954</accession>
<name>A0ABQ1J954_9SPHN</name>
<dbReference type="InterPro" id="IPR001424">
    <property type="entry name" value="SOD_Cu_Zn_dom"/>
</dbReference>
<keyword evidence="5" id="KW-1185">Reference proteome</keyword>
<keyword evidence="2" id="KW-0732">Signal</keyword>
<protein>
    <recommendedName>
        <fullName evidence="3">Superoxide dismutase copper/zinc binding domain-containing protein</fullName>
    </recommendedName>
</protein>
<dbReference type="PROSITE" id="PS51257">
    <property type="entry name" value="PROKAR_LIPOPROTEIN"/>
    <property type="match status" value="1"/>
</dbReference>
<dbReference type="Gene3D" id="2.60.40.200">
    <property type="entry name" value="Superoxide dismutase, copper/zinc binding domain"/>
    <property type="match status" value="1"/>
</dbReference>
<dbReference type="EMBL" id="BMGD01000003">
    <property type="protein sequence ID" value="GGB63139.1"/>
    <property type="molecule type" value="Genomic_DNA"/>
</dbReference>
<feature type="signal peptide" evidence="2">
    <location>
        <begin position="1"/>
        <end position="21"/>
    </location>
</feature>